<dbReference type="Gene3D" id="3.20.20.80">
    <property type="entry name" value="Glycosidases"/>
    <property type="match status" value="1"/>
</dbReference>
<dbReference type="EMBL" id="KQ947440">
    <property type="protein sequence ID" value="KUJ07299.1"/>
    <property type="molecule type" value="Genomic_DNA"/>
</dbReference>
<evidence type="ECO:0000313" key="3">
    <source>
        <dbReference type="Proteomes" id="UP000070700"/>
    </source>
</evidence>
<dbReference type="RefSeq" id="XP_018061654.1">
    <property type="nucleotide sequence ID" value="XM_018220897.1"/>
</dbReference>
<evidence type="ECO:0000256" key="1">
    <source>
        <dbReference type="SAM" id="SignalP"/>
    </source>
</evidence>
<name>A0A132B5N1_MOLSC</name>
<accession>A0A132B5N1</accession>
<keyword evidence="1" id="KW-0732">Signal</keyword>
<sequence length="552" mass="60577">MLFFHLIYAFVVARAAALPGNSINDFDGCQNTREIVVDAAHVVGKFKNLQGTNNANTALVDDPNDIIDDMKPAIANLWPEYGIKHVLIYTFPSVFLGFGKNGTAGDATNNDNYNWTVTDQYIKFVTSRGAVASIQFNEADGTNSSISSPEILGQIGYMITDHAIELYDFYAESDLTNTPTIEEAYENSFKYFAAFARGVANASTKAGVVAWGSNRIVPTHANYSVYDPYISRFYADCAAQNVPIKAATYHFTNVQFSFDPYAVKTLTDRFREEILVPAGLPDLEVWVTEYEPNPSGALPTSASALASYNDPAWFAGFLLGTSMYAQDTSLTQALSWTGFGYGGYGAGHAYFQPWFSLTSNNKTVPLNAAAAWKLQASLVTNTSQRLDLQGSSPDGFAALAGESESGEIVQVMLNNYQLDYDIVHHISIHPQQHIPSSKIMDCSTENKPANTPVMLCLKYRVSNVLNQSRTSPLRTDTVCQIYVQATIRDNHSDSYRLLLNNLPWNSTDAYTLTIQRVGGGQLHQVYKTSHGVGNCVDITVPFPANAQDLVTI</sequence>
<organism evidence="2 3">
    <name type="scientific">Mollisia scopiformis</name>
    <name type="common">Conifer needle endophyte fungus</name>
    <name type="synonym">Phialocephala scopiformis</name>
    <dbReference type="NCBI Taxonomy" id="149040"/>
    <lineage>
        <taxon>Eukaryota</taxon>
        <taxon>Fungi</taxon>
        <taxon>Dikarya</taxon>
        <taxon>Ascomycota</taxon>
        <taxon>Pezizomycotina</taxon>
        <taxon>Leotiomycetes</taxon>
        <taxon>Helotiales</taxon>
        <taxon>Mollisiaceae</taxon>
        <taxon>Mollisia</taxon>
    </lineage>
</organism>
<keyword evidence="3" id="KW-1185">Reference proteome</keyword>
<dbReference type="Proteomes" id="UP000070700">
    <property type="component" value="Unassembled WGS sequence"/>
</dbReference>
<feature type="signal peptide" evidence="1">
    <location>
        <begin position="1"/>
        <end position="17"/>
    </location>
</feature>
<proteinExistence type="predicted"/>
<dbReference type="InParanoid" id="A0A132B5N1"/>
<dbReference type="AlphaFoldDB" id="A0A132B5N1"/>
<evidence type="ECO:0000313" key="2">
    <source>
        <dbReference type="EMBL" id="KUJ07299.1"/>
    </source>
</evidence>
<dbReference type="KEGG" id="psco:LY89DRAFT_742942"/>
<gene>
    <name evidence="2" type="ORF">LY89DRAFT_742942</name>
</gene>
<feature type="chain" id="PRO_5007287871" evidence="1">
    <location>
        <begin position="18"/>
        <end position="552"/>
    </location>
</feature>
<dbReference type="GeneID" id="28830623"/>
<reference evidence="2 3" key="1">
    <citation type="submission" date="2015-10" db="EMBL/GenBank/DDBJ databases">
        <title>Full genome of DAOMC 229536 Phialocephala scopiformis, a fungal endophyte of spruce producing the potent anti-insectan compound rugulosin.</title>
        <authorList>
            <consortium name="DOE Joint Genome Institute"/>
            <person name="Walker A.K."/>
            <person name="Frasz S.L."/>
            <person name="Seifert K.A."/>
            <person name="Miller J.D."/>
            <person name="Mondo S.J."/>
            <person name="Labutti K."/>
            <person name="Lipzen A."/>
            <person name="Dockter R."/>
            <person name="Kennedy M."/>
            <person name="Grigoriev I.V."/>
            <person name="Spatafora J.W."/>
        </authorList>
    </citation>
    <scope>NUCLEOTIDE SEQUENCE [LARGE SCALE GENOMIC DNA]</scope>
    <source>
        <strain evidence="2 3">CBS 120377</strain>
    </source>
</reference>
<dbReference type="InterPro" id="IPR017853">
    <property type="entry name" value="GH"/>
</dbReference>
<protein>
    <submittedName>
        <fullName evidence="2">Uncharacterized protein</fullName>
    </submittedName>
</protein>
<dbReference type="OrthoDB" id="4523837at2759"/>
<dbReference type="SUPFAM" id="SSF51445">
    <property type="entry name" value="(Trans)glycosidases"/>
    <property type="match status" value="1"/>
</dbReference>